<dbReference type="GeneID" id="2908578"/>
<dbReference type="Proteomes" id="UP000256601">
    <property type="component" value="Unassembled WGS sequence"/>
</dbReference>
<evidence type="ECO:0000313" key="14">
    <source>
        <dbReference type="Proteomes" id="UP000256601"/>
    </source>
</evidence>
<dbReference type="PANTHER" id="PTHR10728:SF33">
    <property type="entry name" value="LYSOPHOSPHOLIPASE 1-RELATED"/>
    <property type="match status" value="1"/>
</dbReference>
<keyword evidence="6 8" id="KW-0443">Lipid metabolism</keyword>
<evidence type="ECO:0000256" key="8">
    <source>
        <dbReference type="PROSITE-ProRule" id="PRU00555"/>
    </source>
</evidence>
<dbReference type="AlphaFoldDB" id="A0A1D8NNE8"/>
<evidence type="ECO:0000313" key="13">
    <source>
        <dbReference type="Proteomes" id="UP000182444"/>
    </source>
</evidence>
<dbReference type="Proteomes" id="UP000182444">
    <property type="component" value="Chromosome 1F"/>
</dbReference>
<evidence type="ECO:0000256" key="2">
    <source>
        <dbReference type="ARBA" id="ARBA00013274"/>
    </source>
</evidence>
<dbReference type="GO" id="GO:0005783">
    <property type="term" value="C:endoplasmic reticulum"/>
    <property type="evidence" value="ECO:0007669"/>
    <property type="project" value="TreeGrafter"/>
</dbReference>
<dbReference type="VEuPathDB" id="FungiDB:YALI1_F18979g"/>
<dbReference type="InterPro" id="IPR002642">
    <property type="entry name" value="LysoPLipase_cat_dom"/>
</dbReference>
<evidence type="ECO:0000256" key="7">
    <source>
        <dbReference type="ARBA" id="ARBA00023180"/>
    </source>
</evidence>
<dbReference type="GO" id="GO:0046475">
    <property type="term" value="P:glycerophospholipid catabolic process"/>
    <property type="evidence" value="ECO:0007669"/>
    <property type="project" value="TreeGrafter"/>
</dbReference>
<dbReference type="VEuPathDB" id="FungiDB:YALI0_F14113g"/>
<evidence type="ECO:0000256" key="4">
    <source>
        <dbReference type="ARBA" id="ARBA00022801"/>
    </source>
</evidence>
<evidence type="ECO:0000256" key="1">
    <source>
        <dbReference type="ARBA" id="ARBA00008780"/>
    </source>
</evidence>
<evidence type="ECO:0000259" key="10">
    <source>
        <dbReference type="PROSITE" id="PS51210"/>
    </source>
</evidence>
<feature type="chain" id="PRO_5033807418" description="Lysophospholipase" evidence="9">
    <location>
        <begin position="18"/>
        <end position="540"/>
    </location>
</feature>
<dbReference type="EMBL" id="CP017558">
    <property type="protein sequence ID" value="AOW07161.1"/>
    <property type="molecule type" value="Genomic_DNA"/>
</dbReference>
<dbReference type="eggNOG" id="KOG1325">
    <property type="taxonomic scope" value="Eukaryota"/>
</dbReference>
<evidence type="ECO:0000313" key="12">
    <source>
        <dbReference type="EMBL" id="RDW28935.1"/>
    </source>
</evidence>
<comment type="similarity">
    <text evidence="1 9">Belongs to the lysophospholipase family.</text>
</comment>
<organism evidence="11 13">
    <name type="scientific">Yarrowia lipolytica</name>
    <name type="common">Candida lipolytica</name>
    <dbReference type="NCBI Taxonomy" id="4952"/>
    <lineage>
        <taxon>Eukaryota</taxon>
        <taxon>Fungi</taxon>
        <taxon>Dikarya</taxon>
        <taxon>Ascomycota</taxon>
        <taxon>Saccharomycotina</taxon>
        <taxon>Dipodascomycetes</taxon>
        <taxon>Dipodascales</taxon>
        <taxon>Dipodascales incertae sedis</taxon>
        <taxon>Yarrowia</taxon>
    </lineage>
</organism>
<evidence type="ECO:0000256" key="5">
    <source>
        <dbReference type="ARBA" id="ARBA00022963"/>
    </source>
</evidence>
<sequence>MIANFLLLLVLVTFAAASYTPSKGSCQYDTNLLREASSISPDEANYVASKQSSSDSAFQSYLKNVNIPGLDVNQSANIALSFSGGGYRAMLSGAGQFSALDSRNEIANTMGGLLQASNYLVGCSGGGWLVGTIAMNNFPTIAEVRSNSDLWKINDNVPELTNPLSWLAFGRYAGIVTAALGKRLAGFKISFTDEWGLLVGRNLVDKNGPYSTWSDIKVTQSYLSNEIPFPIIVGTTLNSADEQEAQITIDNPLIEMTPIEFGSFDKSIKSFFTTSAIGTSVSNGQPTSSRCVTGFDNAQFLLGTTSSLFQGVSGWQKTMLNIVGALNGNIAPSAIYHPNPFKDASSVQAPFNGDSLYASDGGYSGMVLPLWPLMQPSRNVDLVFSFDNSAGGPNNAPSGVTLANVKQKVTNEMGEGVFPEVPSSEEYIANYLVKPVWLGCEVSKLKKIPNTDRYVPLVITMANHQINYNSLQQTDKMDYSSDEQTGMISNGFAVASNNGDLKWAQCVGCAGILREFQRTGKELPETCQACLKEYCYQYSG</sequence>
<proteinExistence type="inferred from homology"/>
<accession>A0A1D8NNE8</accession>
<dbReference type="GO" id="GO:0004623">
    <property type="term" value="F:phospholipase A2 activity"/>
    <property type="evidence" value="ECO:0007669"/>
    <property type="project" value="TreeGrafter"/>
</dbReference>
<dbReference type="Pfam" id="PF01735">
    <property type="entry name" value="PLA2_B"/>
    <property type="match status" value="1"/>
</dbReference>
<evidence type="ECO:0000256" key="3">
    <source>
        <dbReference type="ARBA" id="ARBA00022729"/>
    </source>
</evidence>
<reference evidence="12 14" key="2">
    <citation type="submission" date="2018-07" db="EMBL/GenBank/DDBJ databases">
        <title>Draft Genome Assemblies for Five Robust Yarrowia lipolytica Strains Exhibiting High Lipid Production and Pentose Sugar Utilization and Sugar Alcohol Secretion from Undetoxified Lignocellulosic Biomass Hydrolysates.</title>
        <authorList>
            <consortium name="DOE Joint Genome Institute"/>
            <person name="Walker C."/>
            <person name="Ryu S."/>
            <person name="Na H."/>
            <person name="Zane M."/>
            <person name="LaButti K."/>
            <person name="Lipzen A."/>
            <person name="Haridas S."/>
            <person name="Barry K."/>
            <person name="Grigoriev I.V."/>
            <person name="Quarterman J."/>
            <person name="Slininger P."/>
            <person name="Dien B."/>
            <person name="Trinh C.T."/>
        </authorList>
    </citation>
    <scope>NUCLEOTIDE SEQUENCE [LARGE SCALE GENOMIC DNA]</scope>
    <source>
        <strain evidence="12 14">YB392</strain>
    </source>
</reference>
<dbReference type="SUPFAM" id="SSF52151">
    <property type="entry name" value="FabD/lysophospholipase-like"/>
    <property type="match status" value="1"/>
</dbReference>
<dbReference type="EMBL" id="KZ858948">
    <property type="protein sequence ID" value="RDW28935.1"/>
    <property type="molecule type" value="Genomic_DNA"/>
</dbReference>
<dbReference type="SMART" id="SM00022">
    <property type="entry name" value="PLAc"/>
    <property type="match status" value="1"/>
</dbReference>
<keyword evidence="7" id="KW-0325">Glycoprotein</keyword>
<evidence type="ECO:0000313" key="11">
    <source>
        <dbReference type="EMBL" id="AOW07161.1"/>
    </source>
</evidence>
<dbReference type="InterPro" id="IPR016035">
    <property type="entry name" value="Acyl_Trfase/lysoPLipase"/>
</dbReference>
<dbReference type="GO" id="GO:0005829">
    <property type="term" value="C:cytosol"/>
    <property type="evidence" value="ECO:0007669"/>
    <property type="project" value="TreeGrafter"/>
</dbReference>
<reference evidence="11 13" key="1">
    <citation type="journal article" date="2016" name="PLoS ONE">
        <title>Sequence Assembly of Yarrowia lipolytica Strain W29/CLIB89 Shows Transposable Element Diversity.</title>
        <authorList>
            <person name="Magnan C."/>
            <person name="Yu J."/>
            <person name="Chang I."/>
            <person name="Jahn E."/>
            <person name="Kanomata Y."/>
            <person name="Wu J."/>
            <person name="Zeller M."/>
            <person name="Oakes M."/>
            <person name="Baldi P."/>
            <person name="Sandmeyer S."/>
        </authorList>
    </citation>
    <scope>NUCLEOTIDE SEQUENCE [LARGE SCALE GENOMIC DNA]</scope>
    <source>
        <strain evidence="11">CLIB89</strain>
        <strain evidence="13">CLIB89(W29)</strain>
    </source>
</reference>
<gene>
    <name evidence="12" type="ORF">B0I71DRAFT_111997</name>
    <name evidence="11" type="ORF">YALI1_F18979g</name>
</gene>
<dbReference type="OMA" id="CHIQSAY"/>
<evidence type="ECO:0000256" key="6">
    <source>
        <dbReference type="ARBA" id="ARBA00023098"/>
    </source>
</evidence>
<protein>
    <recommendedName>
        <fullName evidence="2 9">Lysophospholipase</fullName>
        <ecNumber evidence="2 9">3.1.1.5</ecNumber>
    </recommendedName>
</protein>
<comment type="catalytic activity">
    <reaction evidence="9">
        <text>a 1-acyl-sn-glycero-3-phosphocholine + H2O = sn-glycerol 3-phosphocholine + a fatty acid + H(+)</text>
        <dbReference type="Rhea" id="RHEA:15177"/>
        <dbReference type="ChEBI" id="CHEBI:15377"/>
        <dbReference type="ChEBI" id="CHEBI:15378"/>
        <dbReference type="ChEBI" id="CHEBI:16870"/>
        <dbReference type="ChEBI" id="CHEBI:28868"/>
        <dbReference type="ChEBI" id="CHEBI:58168"/>
        <dbReference type="EC" id="3.1.1.5"/>
    </reaction>
</comment>
<dbReference type="PANTHER" id="PTHR10728">
    <property type="entry name" value="CYTOSOLIC PHOSPHOLIPASE A2"/>
    <property type="match status" value="1"/>
</dbReference>
<keyword evidence="4 8" id="KW-0378">Hydrolase</keyword>
<keyword evidence="3 9" id="KW-0732">Signal</keyword>
<dbReference type="KEGG" id="yli:2908578"/>
<feature type="domain" description="PLA2c" evidence="10">
    <location>
        <begin position="25"/>
        <end position="540"/>
    </location>
</feature>
<name>A0A1D8NNE8_YARLL</name>
<keyword evidence="5 8" id="KW-0442">Lipid degradation</keyword>
<dbReference type="EC" id="3.1.1.5" evidence="2 9"/>
<feature type="signal peptide" evidence="9">
    <location>
        <begin position="1"/>
        <end position="17"/>
    </location>
</feature>
<dbReference type="RefSeq" id="XP_505398.1">
    <property type="nucleotide sequence ID" value="XM_505398.1"/>
</dbReference>
<dbReference type="OrthoDB" id="4084751at2759"/>
<dbReference type="Gene3D" id="3.40.1090.10">
    <property type="entry name" value="Cytosolic phospholipase A2 catalytic domain"/>
    <property type="match status" value="1"/>
</dbReference>
<dbReference type="PROSITE" id="PS51210">
    <property type="entry name" value="PLA2C"/>
    <property type="match status" value="1"/>
</dbReference>
<evidence type="ECO:0000256" key="9">
    <source>
        <dbReference type="RuleBase" id="RU362103"/>
    </source>
</evidence>
<dbReference type="GO" id="GO:0004622">
    <property type="term" value="F:phosphatidylcholine lysophospholipase activity"/>
    <property type="evidence" value="ECO:0007669"/>
    <property type="project" value="UniProtKB-EC"/>
</dbReference>